<dbReference type="Proteomes" id="UP000216361">
    <property type="component" value="Unassembled WGS sequence"/>
</dbReference>
<dbReference type="SUPFAM" id="SSF110087">
    <property type="entry name" value="DR1885-like metal-binding protein"/>
    <property type="match status" value="1"/>
</dbReference>
<keyword evidence="1" id="KW-0732">Signal</keyword>
<feature type="chain" id="PRO_5013214059" description="Copper chaperone PCu(A)C" evidence="1">
    <location>
        <begin position="23"/>
        <end position="159"/>
    </location>
</feature>
<feature type="signal peptide" evidence="1">
    <location>
        <begin position="1"/>
        <end position="22"/>
    </location>
</feature>
<name>A0A255XRI5_9PROT</name>
<accession>A0A255XRI5</accession>
<gene>
    <name evidence="2" type="ORF">CHR90_08895</name>
</gene>
<dbReference type="InterPro" id="IPR036182">
    <property type="entry name" value="PCuAC_sf"/>
</dbReference>
<dbReference type="InterPro" id="IPR007410">
    <property type="entry name" value="LpqE-like"/>
</dbReference>
<dbReference type="PANTHER" id="PTHR36302:SF1">
    <property type="entry name" value="COPPER CHAPERONE PCU(A)C"/>
    <property type="match status" value="1"/>
</dbReference>
<dbReference type="InterPro" id="IPR058248">
    <property type="entry name" value="Lxx211020-like"/>
</dbReference>
<dbReference type="Gene3D" id="2.60.40.1890">
    <property type="entry name" value="PCu(A)C copper chaperone"/>
    <property type="match status" value="1"/>
</dbReference>
<evidence type="ECO:0000313" key="2">
    <source>
        <dbReference type="EMBL" id="OYQ19522.1"/>
    </source>
</evidence>
<evidence type="ECO:0000256" key="1">
    <source>
        <dbReference type="SAM" id="SignalP"/>
    </source>
</evidence>
<dbReference type="PANTHER" id="PTHR36302">
    <property type="entry name" value="BLR7088 PROTEIN"/>
    <property type="match status" value="1"/>
</dbReference>
<dbReference type="RefSeq" id="WP_094408627.1">
    <property type="nucleotide sequence ID" value="NZ_BMJZ01000004.1"/>
</dbReference>
<dbReference type="Pfam" id="PF04314">
    <property type="entry name" value="PCuAC"/>
    <property type="match status" value="1"/>
</dbReference>
<comment type="caution">
    <text evidence="2">The sequence shown here is derived from an EMBL/GenBank/DDBJ whole genome shotgun (WGS) entry which is preliminary data.</text>
</comment>
<dbReference type="AlphaFoldDB" id="A0A255XRI5"/>
<sequence>MSLSFLRAALLGLTLAAGAAEAHDFKAGPITINHPFARATTSSMSNGAAYMVLTNTGAAADRLLSAAAPVAERVELHMNVKKDTVVEMHHIGALDLQPGQKAELSPAGTFHLMLMGLKQPLKLGSSFPLTLTFEKAGAVTVTVTVERAGSTGPAAGQHH</sequence>
<protein>
    <recommendedName>
        <fullName evidence="4">Copper chaperone PCu(A)C</fullName>
    </recommendedName>
</protein>
<keyword evidence="3" id="KW-1185">Reference proteome</keyword>
<evidence type="ECO:0000313" key="3">
    <source>
        <dbReference type="Proteomes" id="UP000216361"/>
    </source>
</evidence>
<proteinExistence type="predicted"/>
<evidence type="ECO:0008006" key="4">
    <source>
        <dbReference type="Google" id="ProtNLM"/>
    </source>
</evidence>
<dbReference type="OrthoDB" id="9796962at2"/>
<organism evidence="2 3">
    <name type="scientific">Elstera cyanobacteriorum</name>
    <dbReference type="NCBI Taxonomy" id="2022747"/>
    <lineage>
        <taxon>Bacteria</taxon>
        <taxon>Pseudomonadati</taxon>
        <taxon>Pseudomonadota</taxon>
        <taxon>Alphaproteobacteria</taxon>
        <taxon>Rhodospirillales</taxon>
        <taxon>Rhodospirillaceae</taxon>
        <taxon>Elstera</taxon>
    </lineage>
</organism>
<reference evidence="2 3" key="1">
    <citation type="submission" date="2017-07" db="EMBL/GenBank/DDBJ databases">
        <title>Elstera cyanobacteriorum sp. nov., a novel bacterium isolated from cyanobacterial aggregates in a eutrophic lake.</title>
        <authorList>
            <person name="Cai H."/>
        </authorList>
    </citation>
    <scope>NUCLEOTIDE SEQUENCE [LARGE SCALE GENOMIC DNA]</scope>
    <source>
        <strain evidence="2 3">TH019</strain>
    </source>
</reference>
<dbReference type="EMBL" id="NOXS01000031">
    <property type="protein sequence ID" value="OYQ19522.1"/>
    <property type="molecule type" value="Genomic_DNA"/>
</dbReference>